<dbReference type="Proteomes" id="UP000198704">
    <property type="component" value="Unassembled WGS sequence"/>
</dbReference>
<dbReference type="RefSeq" id="WP_167627755.1">
    <property type="nucleotide sequence ID" value="NZ_FNHS01000014.1"/>
</dbReference>
<protein>
    <submittedName>
        <fullName evidence="2">Uncharacterized protein</fullName>
    </submittedName>
</protein>
<accession>A0A1H0GQR6</accession>
<dbReference type="AlphaFoldDB" id="A0A1H0GQR6"/>
<keyword evidence="1" id="KW-0472">Membrane</keyword>
<evidence type="ECO:0000256" key="1">
    <source>
        <dbReference type="SAM" id="Phobius"/>
    </source>
</evidence>
<dbReference type="EMBL" id="FNHS01000014">
    <property type="protein sequence ID" value="SDO09198.1"/>
    <property type="molecule type" value="Genomic_DNA"/>
</dbReference>
<proteinExistence type="predicted"/>
<evidence type="ECO:0000313" key="2">
    <source>
        <dbReference type="EMBL" id="SDO09198.1"/>
    </source>
</evidence>
<reference evidence="3" key="1">
    <citation type="submission" date="2016-10" db="EMBL/GenBank/DDBJ databases">
        <authorList>
            <person name="Varghese N."/>
            <person name="Submissions S."/>
        </authorList>
    </citation>
    <scope>NUCLEOTIDE SEQUENCE [LARGE SCALE GENOMIC DNA]</scope>
    <source>
        <strain evidence="3">BL47</strain>
    </source>
</reference>
<organism evidence="2 3">
    <name type="scientific">Methylobacterium phyllostachyos</name>
    <dbReference type="NCBI Taxonomy" id="582672"/>
    <lineage>
        <taxon>Bacteria</taxon>
        <taxon>Pseudomonadati</taxon>
        <taxon>Pseudomonadota</taxon>
        <taxon>Alphaproteobacteria</taxon>
        <taxon>Hyphomicrobiales</taxon>
        <taxon>Methylobacteriaceae</taxon>
        <taxon>Methylobacterium</taxon>
    </lineage>
</organism>
<evidence type="ECO:0000313" key="3">
    <source>
        <dbReference type="Proteomes" id="UP000198704"/>
    </source>
</evidence>
<keyword evidence="3" id="KW-1185">Reference proteome</keyword>
<feature type="transmembrane region" description="Helical" evidence="1">
    <location>
        <begin position="16"/>
        <end position="35"/>
    </location>
</feature>
<name>A0A1H0GQR6_9HYPH</name>
<keyword evidence="1" id="KW-0812">Transmembrane</keyword>
<sequence>MSSRTTEPQGPILEPWRIVALALIVAAGLLFVRLIDPDDAAAHPAEAVPVSSPAGAR</sequence>
<keyword evidence="1" id="KW-1133">Transmembrane helix</keyword>
<gene>
    <name evidence="2" type="ORF">SAMN05216360_114185</name>
</gene>